<dbReference type="SUPFAM" id="SSF56112">
    <property type="entry name" value="Protein kinase-like (PK-like)"/>
    <property type="match status" value="1"/>
</dbReference>
<evidence type="ECO:0000256" key="12">
    <source>
        <dbReference type="ARBA" id="ARBA00048679"/>
    </source>
</evidence>
<dbReference type="AlphaFoldDB" id="A0AAW0PCH8"/>
<comment type="caution">
    <text evidence="15">The sequence shown here is derived from an EMBL/GenBank/DDBJ whole genome shotgun (WGS) entry which is preliminary data.</text>
</comment>
<keyword evidence="10" id="KW-1035">Host cytoplasm</keyword>
<evidence type="ECO:0000256" key="3">
    <source>
        <dbReference type="ARBA" id="ARBA00012513"/>
    </source>
</evidence>
<protein>
    <recommendedName>
        <fullName evidence="4">Serine/threonine-protein kinase 1</fullName>
        <ecNumber evidence="3">2.7.11.1</ecNumber>
    </recommendedName>
</protein>
<dbReference type="InterPro" id="IPR008271">
    <property type="entry name" value="Ser/Thr_kinase_AS"/>
</dbReference>
<evidence type="ECO:0000256" key="13">
    <source>
        <dbReference type="SAM" id="MobiDB-lite"/>
    </source>
</evidence>
<evidence type="ECO:0000256" key="6">
    <source>
        <dbReference type="ARBA" id="ARBA00022679"/>
    </source>
</evidence>
<feature type="compositionally biased region" description="Basic residues" evidence="13">
    <location>
        <begin position="1"/>
        <end position="19"/>
    </location>
</feature>
<keyword evidence="6" id="KW-0808">Transferase</keyword>
<evidence type="ECO:0000256" key="7">
    <source>
        <dbReference type="ARBA" id="ARBA00022741"/>
    </source>
</evidence>
<evidence type="ECO:0000256" key="10">
    <source>
        <dbReference type="ARBA" id="ARBA00023200"/>
    </source>
</evidence>
<dbReference type="InterPro" id="IPR011009">
    <property type="entry name" value="Kinase-like_dom_sf"/>
</dbReference>
<dbReference type="PROSITE" id="PS50011">
    <property type="entry name" value="PROTEIN_KINASE_DOM"/>
    <property type="match status" value="1"/>
</dbReference>
<reference evidence="16" key="1">
    <citation type="submission" date="2024-04" db="EMBL/GenBank/DDBJ databases">
        <title>Salinicola lusitanus LLJ914,a marine bacterium isolated from the Okinawa Trough.</title>
        <authorList>
            <person name="Li J."/>
        </authorList>
    </citation>
    <scope>NUCLEOTIDE SEQUENCE [LARGE SCALE GENOMIC DNA]</scope>
</reference>
<dbReference type="PANTHER" id="PTHR22984:SF25">
    <property type="entry name" value="PROTEIN KINASE DOMAIN-CONTAINING PROTEIN"/>
    <property type="match status" value="1"/>
</dbReference>
<keyword evidence="8" id="KW-0418">Kinase</keyword>
<evidence type="ECO:0000313" key="15">
    <source>
        <dbReference type="EMBL" id="KAK7918748.1"/>
    </source>
</evidence>
<organism evidence="15 16">
    <name type="scientific">Mugilogobius chulae</name>
    <name type="common">yellowstripe goby</name>
    <dbReference type="NCBI Taxonomy" id="88201"/>
    <lineage>
        <taxon>Eukaryota</taxon>
        <taxon>Metazoa</taxon>
        <taxon>Chordata</taxon>
        <taxon>Craniata</taxon>
        <taxon>Vertebrata</taxon>
        <taxon>Euteleostomi</taxon>
        <taxon>Actinopterygii</taxon>
        <taxon>Neopterygii</taxon>
        <taxon>Teleostei</taxon>
        <taxon>Neoteleostei</taxon>
        <taxon>Acanthomorphata</taxon>
        <taxon>Gobiaria</taxon>
        <taxon>Gobiiformes</taxon>
        <taxon>Gobioidei</taxon>
        <taxon>Gobiidae</taxon>
        <taxon>Gobionellinae</taxon>
        <taxon>Mugilogobius</taxon>
    </lineage>
</organism>
<gene>
    <name evidence="15" type="ORF">WMY93_010032</name>
</gene>
<dbReference type="Pfam" id="PF00069">
    <property type="entry name" value="Pkinase"/>
    <property type="match status" value="1"/>
</dbReference>
<accession>A0AAW0PCH8</accession>
<comment type="catalytic activity">
    <reaction evidence="12">
        <text>L-seryl-[protein] + ATP = O-phospho-L-seryl-[protein] + ADP + H(+)</text>
        <dbReference type="Rhea" id="RHEA:17989"/>
        <dbReference type="Rhea" id="RHEA-COMP:9863"/>
        <dbReference type="Rhea" id="RHEA-COMP:11604"/>
        <dbReference type="ChEBI" id="CHEBI:15378"/>
        <dbReference type="ChEBI" id="CHEBI:29999"/>
        <dbReference type="ChEBI" id="CHEBI:30616"/>
        <dbReference type="ChEBI" id="CHEBI:83421"/>
        <dbReference type="ChEBI" id="CHEBI:456216"/>
        <dbReference type="EC" id="2.7.11.1"/>
    </reaction>
</comment>
<sequence length="397" mass="45070">MDPKFTRSKWKSRTKRSHSPKSQAEVHPGGTRTTRTVWSTGHSQPEKCKCKTKHLDSSLRLPSVPSGSPKSTSSTSSNGSGQTKRKSTCDEDEEDSLRKRLRTEVSPTPPLKEPERKVSDGGTQTTKRTCDKKHKAHGLKSSKEAKFRRMGKRLVQTLNGKRMGKTEHLWQHRRAQPEVQVDKVPGGRRLRSDLCWVSHHGRNASRSRSNTTGSTFYPQLLDCETRSAVDLVHYINKHKEDDTIDCKNIFRQLVDATIDLHSKGIFHRDIKCDNVLVELGTDKVWLIDFGSATYFKPGQKFSDPQGTAAYSSPEWFREHEYSAEPTTAWQLGLVLYGLLFNTVPLVREESIGSLRKVPVPRSISDELRDLLQGCLEKNPADRLSLQQIRNHPWLNPK</sequence>
<dbReference type="SMART" id="SM00220">
    <property type="entry name" value="S_TKc"/>
    <property type="match status" value="1"/>
</dbReference>
<dbReference type="Gene3D" id="1.10.510.10">
    <property type="entry name" value="Transferase(Phosphotransferase) domain 1"/>
    <property type="match status" value="1"/>
</dbReference>
<dbReference type="EC" id="2.7.11.1" evidence="3"/>
<feature type="compositionally biased region" description="Low complexity" evidence="13">
    <location>
        <begin position="62"/>
        <end position="82"/>
    </location>
</feature>
<keyword evidence="5" id="KW-0723">Serine/threonine-protein kinase</keyword>
<keyword evidence="7" id="KW-0547">Nucleotide-binding</keyword>
<name>A0AAW0PCH8_9GOBI</name>
<evidence type="ECO:0000313" key="16">
    <source>
        <dbReference type="Proteomes" id="UP001460270"/>
    </source>
</evidence>
<evidence type="ECO:0000256" key="1">
    <source>
        <dbReference type="ARBA" id="ARBA00004192"/>
    </source>
</evidence>
<feature type="compositionally biased region" description="Basic and acidic residues" evidence="13">
    <location>
        <begin position="44"/>
        <end position="57"/>
    </location>
</feature>
<keyword evidence="9" id="KW-0067">ATP-binding</keyword>
<keyword evidence="16" id="KW-1185">Reference proteome</keyword>
<dbReference type="GO" id="GO:0005737">
    <property type="term" value="C:cytoplasm"/>
    <property type="evidence" value="ECO:0007669"/>
    <property type="project" value="TreeGrafter"/>
</dbReference>
<evidence type="ECO:0000256" key="5">
    <source>
        <dbReference type="ARBA" id="ARBA00022527"/>
    </source>
</evidence>
<evidence type="ECO:0000256" key="8">
    <source>
        <dbReference type="ARBA" id="ARBA00022777"/>
    </source>
</evidence>
<feature type="region of interest" description="Disordered" evidence="13">
    <location>
        <begin position="1"/>
        <end position="142"/>
    </location>
</feature>
<dbReference type="Proteomes" id="UP001460270">
    <property type="component" value="Unassembled WGS sequence"/>
</dbReference>
<dbReference type="InterPro" id="IPR051138">
    <property type="entry name" value="PIM_Ser/Thr_kinase"/>
</dbReference>
<feature type="compositionally biased region" description="Basic residues" evidence="13">
    <location>
        <begin position="130"/>
        <end position="140"/>
    </location>
</feature>
<dbReference type="EMBL" id="JBBPFD010000007">
    <property type="protein sequence ID" value="KAK7918748.1"/>
    <property type="molecule type" value="Genomic_DNA"/>
</dbReference>
<evidence type="ECO:0000256" key="11">
    <source>
        <dbReference type="ARBA" id="ARBA00047899"/>
    </source>
</evidence>
<dbReference type="PROSITE" id="PS00108">
    <property type="entry name" value="PROTEIN_KINASE_ST"/>
    <property type="match status" value="1"/>
</dbReference>
<feature type="domain" description="Protein kinase" evidence="14">
    <location>
        <begin position="112"/>
        <end position="394"/>
    </location>
</feature>
<proteinExistence type="inferred from homology"/>
<dbReference type="GO" id="GO:0005524">
    <property type="term" value="F:ATP binding"/>
    <property type="evidence" value="ECO:0007669"/>
    <property type="project" value="UniProtKB-KW"/>
</dbReference>
<evidence type="ECO:0000256" key="9">
    <source>
        <dbReference type="ARBA" id="ARBA00022840"/>
    </source>
</evidence>
<comment type="catalytic activity">
    <reaction evidence="11">
        <text>L-threonyl-[protein] + ATP = O-phospho-L-threonyl-[protein] + ADP + H(+)</text>
        <dbReference type="Rhea" id="RHEA:46608"/>
        <dbReference type="Rhea" id="RHEA-COMP:11060"/>
        <dbReference type="Rhea" id="RHEA-COMP:11605"/>
        <dbReference type="ChEBI" id="CHEBI:15378"/>
        <dbReference type="ChEBI" id="CHEBI:30013"/>
        <dbReference type="ChEBI" id="CHEBI:30616"/>
        <dbReference type="ChEBI" id="CHEBI:61977"/>
        <dbReference type="ChEBI" id="CHEBI:456216"/>
        <dbReference type="EC" id="2.7.11.1"/>
    </reaction>
</comment>
<dbReference type="PANTHER" id="PTHR22984">
    <property type="entry name" value="SERINE/THREONINE-PROTEIN KINASE PIM"/>
    <property type="match status" value="1"/>
</dbReference>
<feature type="compositionally biased region" description="Polar residues" evidence="13">
    <location>
        <begin position="31"/>
        <end position="43"/>
    </location>
</feature>
<comment type="subcellular location">
    <subcellularLocation>
        <location evidence="1">Host cytoplasm</location>
    </subcellularLocation>
</comment>
<dbReference type="InterPro" id="IPR000719">
    <property type="entry name" value="Prot_kinase_dom"/>
</dbReference>
<comment type="similarity">
    <text evidence="2">Belongs to the protein kinase superfamily. CAMK Ser/Thr protein kinase family. PIM subfamily.</text>
</comment>
<evidence type="ECO:0000256" key="4">
    <source>
        <dbReference type="ARBA" id="ARBA00016885"/>
    </source>
</evidence>
<evidence type="ECO:0000259" key="14">
    <source>
        <dbReference type="PROSITE" id="PS50011"/>
    </source>
</evidence>
<evidence type="ECO:0000256" key="2">
    <source>
        <dbReference type="ARBA" id="ARBA00005505"/>
    </source>
</evidence>
<dbReference type="GO" id="GO:0004674">
    <property type="term" value="F:protein serine/threonine kinase activity"/>
    <property type="evidence" value="ECO:0007669"/>
    <property type="project" value="UniProtKB-KW"/>
</dbReference>